<dbReference type="Pfam" id="PF00069">
    <property type="entry name" value="Pkinase"/>
    <property type="match status" value="1"/>
</dbReference>
<dbReference type="Gramene" id="ABO98483">
    <property type="protein sequence ID" value="ABO98483"/>
    <property type="gene ID" value="OSTLU_88482"/>
</dbReference>
<evidence type="ECO:0000256" key="2">
    <source>
        <dbReference type="ARBA" id="ARBA00022741"/>
    </source>
</evidence>
<feature type="region of interest" description="Disordered" evidence="6">
    <location>
        <begin position="1"/>
        <end position="191"/>
    </location>
</feature>
<dbReference type="InterPro" id="IPR011009">
    <property type="entry name" value="Kinase-like_dom_sf"/>
</dbReference>
<feature type="compositionally biased region" description="Basic and acidic residues" evidence="6">
    <location>
        <begin position="1"/>
        <end position="17"/>
    </location>
</feature>
<dbReference type="OrthoDB" id="1335080at2759"/>
<dbReference type="PROSITE" id="PS00108">
    <property type="entry name" value="PROTEIN_KINASE_ST"/>
    <property type="match status" value="1"/>
</dbReference>
<dbReference type="InterPro" id="IPR008271">
    <property type="entry name" value="Ser/Thr_kinase_AS"/>
</dbReference>
<dbReference type="InterPro" id="IPR050339">
    <property type="entry name" value="CC_SR_Kinase"/>
</dbReference>
<evidence type="ECO:0000256" key="4">
    <source>
        <dbReference type="ARBA" id="ARBA00022840"/>
    </source>
</evidence>
<dbReference type="PANTHER" id="PTHR11042">
    <property type="entry name" value="EUKARYOTIC TRANSLATION INITIATION FACTOR 2-ALPHA KINASE EIF2-ALPHA KINASE -RELATED"/>
    <property type="match status" value="1"/>
</dbReference>
<evidence type="ECO:0000256" key="1">
    <source>
        <dbReference type="ARBA" id="ARBA00022679"/>
    </source>
</evidence>
<dbReference type="PROSITE" id="PS50011">
    <property type="entry name" value="PROTEIN_KINASE_DOM"/>
    <property type="match status" value="1"/>
</dbReference>
<evidence type="ECO:0000313" key="8">
    <source>
        <dbReference type="EMBL" id="ABO98483.1"/>
    </source>
</evidence>
<evidence type="ECO:0000256" key="6">
    <source>
        <dbReference type="SAM" id="MobiDB-lite"/>
    </source>
</evidence>
<dbReference type="HOGENOM" id="CLU_000288_25_0_1"/>
<dbReference type="InterPro" id="IPR000719">
    <property type="entry name" value="Prot_kinase_dom"/>
</dbReference>
<dbReference type="SUPFAM" id="SSF56112">
    <property type="entry name" value="Protein kinase-like (PK-like)"/>
    <property type="match status" value="1"/>
</dbReference>
<dbReference type="GeneID" id="5003975"/>
<keyword evidence="2" id="KW-0547">Nucleotide-binding</keyword>
<feature type="compositionally biased region" description="Polar residues" evidence="6">
    <location>
        <begin position="119"/>
        <end position="140"/>
    </location>
</feature>
<dbReference type="RefSeq" id="XP_001420190.1">
    <property type="nucleotide sequence ID" value="XM_001420153.1"/>
</dbReference>
<evidence type="ECO:0000256" key="5">
    <source>
        <dbReference type="ARBA" id="ARBA00037982"/>
    </source>
</evidence>
<feature type="compositionally biased region" description="Polar residues" evidence="6">
    <location>
        <begin position="56"/>
        <end position="65"/>
    </location>
</feature>
<name>A4S411_OSTLU</name>
<feature type="domain" description="Protein kinase" evidence="7">
    <location>
        <begin position="213"/>
        <end position="460"/>
    </location>
</feature>
<dbReference type="KEGG" id="olu:OSTLU_88482"/>
<dbReference type="EMBL" id="CP000590">
    <property type="protein sequence ID" value="ABO98483.1"/>
    <property type="molecule type" value="Genomic_DNA"/>
</dbReference>
<keyword evidence="9" id="KW-1185">Reference proteome</keyword>
<keyword evidence="3" id="KW-0418">Kinase</keyword>
<dbReference type="Gene3D" id="3.30.200.20">
    <property type="entry name" value="Phosphorylase Kinase, domain 1"/>
    <property type="match status" value="1"/>
</dbReference>
<dbReference type="GO" id="GO:0005634">
    <property type="term" value="C:nucleus"/>
    <property type="evidence" value="ECO:0007669"/>
    <property type="project" value="TreeGrafter"/>
</dbReference>
<reference evidence="8 9" key="1">
    <citation type="journal article" date="2007" name="Proc. Natl. Acad. Sci. U.S.A.">
        <title>The tiny eukaryote Ostreococcus provides genomic insights into the paradox of plankton speciation.</title>
        <authorList>
            <person name="Palenik B."/>
            <person name="Grimwood J."/>
            <person name="Aerts A."/>
            <person name="Rouze P."/>
            <person name="Salamov A."/>
            <person name="Putnam N."/>
            <person name="Dupont C."/>
            <person name="Jorgensen R."/>
            <person name="Derelle E."/>
            <person name="Rombauts S."/>
            <person name="Zhou K."/>
            <person name="Otillar R."/>
            <person name="Merchant S.S."/>
            <person name="Podell S."/>
            <person name="Gaasterland T."/>
            <person name="Napoli C."/>
            <person name="Gendler K."/>
            <person name="Manuell A."/>
            <person name="Tai V."/>
            <person name="Vallon O."/>
            <person name="Piganeau G."/>
            <person name="Jancek S."/>
            <person name="Heijde M."/>
            <person name="Jabbari K."/>
            <person name="Bowler C."/>
            <person name="Lohr M."/>
            <person name="Robbens S."/>
            <person name="Werner G."/>
            <person name="Dubchak I."/>
            <person name="Pazour G.J."/>
            <person name="Ren Q."/>
            <person name="Paulsen I."/>
            <person name="Delwiche C."/>
            <person name="Schmutz J."/>
            <person name="Rokhsar D."/>
            <person name="Van de Peer Y."/>
            <person name="Moreau H."/>
            <person name="Grigoriev I.V."/>
        </authorList>
    </citation>
    <scope>NUCLEOTIDE SEQUENCE [LARGE SCALE GENOMIC DNA]</scope>
    <source>
        <strain evidence="8 9">CCE9901</strain>
    </source>
</reference>
<dbReference type="GO" id="GO:0005737">
    <property type="term" value="C:cytoplasm"/>
    <property type="evidence" value="ECO:0007669"/>
    <property type="project" value="TreeGrafter"/>
</dbReference>
<evidence type="ECO:0000256" key="3">
    <source>
        <dbReference type="ARBA" id="ARBA00022777"/>
    </source>
</evidence>
<dbReference type="STRING" id="436017.A4S411"/>
<proteinExistence type="inferred from homology"/>
<protein>
    <recommendedName>
        <fullName evidence="7">Protein kinase domain-containing protein</fullName>
    </recommendedName>
</protein>
<dbReference type="Gene3D" id="1.10.510.10">
    <property type="entry name" value="Transferase(Phosphotransferase) domain 1"/>
    <property type="match status" value="1"/>
</dbReference>
<dbReference type="Proteomes" id="UP000001568">
    <property type="component" value="Chromosome 10"/>
</dbReference>
<organism evidence="8 9">
    <name type="scientific">Ostreococcus lucimarinus (strain CCE9901)</name>
    <dbReference type="NCBI Taxonomy" id="436017"/>
    <lineage>
        <taxon>Eukaryota</taxon>
        <taxon>Viridiplantae</taxon>
        <taxon>Chlorophyta</taxon>
        <taxon>Mamiellophyceae</taxon>
        <taxon>Mamiellales</taxon>
        <taxon>Bathycoccaceae</taxon>
        <taxon>Ostreococcus</taxon>
    </lineage>
</organism>
<evidence type="ECO:0000313" key="9">
    <source>
        <dbReference type="Proteomes" id="UP000001568"/>
    </source>
</evidence>
<dbReference type="GO" id="GO:0005524">
    <property type="term" value="F:ATP binding"/>
    <property type="evidence" value="ECO:0007669"/>
    <property type="project" value="UniProtKB-KW"/>
</dbReference>
<dbReference type="eggNOG" id="KOG0601">
    <property type="taxonomic scope" value="Eukaryota"/>
</dbReference>
<keyword evidence="1" id="KW-0808">Transferase</keyword>
<accession>A4S411</accession>
<dbReference type="SMART" id="SM00220">
    <property type="entry name" value="S_TKc"/>
    <property type="match status" value="1"/>
</dbReference>
<dbReference type="OMA" id="HARRANC"/>
<evidence type="ECO:0000259" key="7">
    <source>
        <dbReference type="PROSITE" id="PS50011"/>
    </source>
</evidence>
<keyword evidence="4" id="KW-0067">ATP-binding</keyword>
<dbReference type="GO" id="GO:0004713">
    <property type="term" value="F:protein tyrosine kinase activity"/>
    <property type="evidence" value="ECO:0007669"/>
    <property type="project" value="TreeGrafter"/>
</dbReference>
<sequence length="468" mass="50840">MDGERRARDDDDARDARSGGTRASASADEDGTNKSFDFAGCSQSQRDERRGATRGTARSQGNGESQEFGGPDFITPADAQFDAYGGYEDKENFRGARSPCALSPARNKRPRFGLDLGASQGTQEFASQPLDATQPSQSQGEFGGGFRVPRNREPTRGVGSRSGLPRAATSPPCARNAFLPDDEQPPETSAHARRANCTSAAQLATMSRFRADFVDLGCIARGGFSKVHKVIGRLDGCRYALKRTDKKLQTERERAEALREVQVLASLTQCAEIVRYQSAWWENDHLYIQMELCDGSASKMVDSQSGERASEAALMRCLLDVSAALSYAHARGLAHMDIKPDNIFIHNQGYKLGDWGRVALLNGDRRDAAVDEGDARYLSSEVLNDDFSALDRADIFSLGASIYELALGASLPSHGAEYQSLRRGVVPRVDVPARVHAFVLDAMSPTPSARPTAGRLHARVRAALDEFA</sequence>
<gene>
    <name evidence="8" type="ORF">OSTLU_88482</name>
</gene>
<comment type="similarity">
    <text evidence="5">Belongs to the protein kinase superfamily. Ser/Thr protein kinase family. GCN2 subfamily.</text>
</comment>
<dbReference type="PANTHER" id="PTHR11042:SF185">
    <property type="entry name" value="WEE1-LIKE PROTEIN KINASE"/>
    <property type="match status" value="1"/>
</dbReference>
<dbReference type="AlphaFoldDB" id="A4S411"/>